<keyword evidence="1" id="KW-0812">Transmembrane</keyword>
<feature type="transmembrane region" description="Helical" evidence="1">
    <location>
        <begin position="6"/>
        <end position="24"/>
    </location>
</feature>
<accession>A0A6J6G5E0</accession>
<evidence type="ECO:0000256" key="1">
    <source>
        <dbReference type="SAM" id="Phobius"/>
    </source>
</evidence>
<evidence type="ECO:0000313" key="2">
    <source>
        <dbReference type="EMBL" id="CAB4596411.1"/>
    </source>
</evidence>
<sequence>MLKRVTWFTVGTVVGATGTVVGYLRARELARRHVPENVRDAATRAVGIADSGVRVAIDRGFVLVDGLRTNAETTKQTRKQTEHLLREQLERAGL</sequence>
<name>A0A6J6G5E0_9ZZZZ</name>
<gene>
    <name evidence="2" type="ORF">UFOPK1835_00086</name>
</gene>
<organism evidence="2">
    <name type="scientific">freshwater metagenome</name>
    <dbReference type="NCBI Taxonomy" id="449393"/>
    <lineage>
        <taxon>unclassified sequences</taxon>
        <taxon>metagenomes</taxon>
        <taxon>ecological metagenomes</taxon>
    </lineage>
</organism>
<proteinExistence type="predicted"/>
<keyword evidence="1" id="KW-0472">Membrane</keyword>
<protein>
    <submittedName>
        <fullName evidence="2">Unannotated protein</fullName>
    </submittedName>
</protein>
<dbReference type="EMBL" id="CAEZUP010000002">
    <property type="protein sequence ID" value="CAB4596411.1"/>
    <property type="molecule type" value="Genomic_DNA"/>
</dbReference>
<keyword evidence="1" id="KW-1133">Transmembrane helix</keyword>
<dbReference type="AlphaFoldDB" id="A0A6J6G5E0"/>
<reference evidence="2" key="1">
    <citation type="submission" date="2020-05" db="EMBL/GenBank/DDBJ databases">
        <authorList>
            <person name="Chiriac C."/>
            <person name="Salcher M."/>
            <person name="Ghai R."/>
            <person name="Kavagutti S V."/>
        </authorList>
    </citation>
    <scope>NUCLEOTIDE SEQUENCE</scope>
</reference>